<dbReference type="Proteomes" id="UP001064489">
    <property type="component" value="Chromosome 12"/>
</dbReference>
<sequence>MARSSQDSSSTRARNNYRFIRRGHNSENRRTPYGTEHSHSPVRRRSHRSGYSLPCISFHFTGTTHIHLPPANGSFVMPTHAARPQDLRTSVGGTGGAGRGSSGAGYHQRTQNAGNIGPAPSLHTDVAGPEYPRGWLHPQPSGGLYNGGFTSGAQMDAVRPGPVTGVQTPADGLGPAGLSGVGYNQLSPISPSGFAGQTLQAPIVPEYDTRAAATPPTLDQQLFPPSFAPAEIYAFAEEFLPPAVSNNFMHIMWPPFWV</sequence>
<feature type="region of interest" description="Disordered" evidence="1">
    <location>
        <begin position="1"/>
        <end position="48"/>
    </location>
</feature>
<reference evidence="2" key="1">
    <citation type="journal article" date="2022" name="Plant J.">
        <title>Strategies of tolerance reflected in two North American maple genomes.</title>
        <authorList>
            <person name="McEvoy S.L."/>
            <person name="Sezen U.U."/>
            <person name="Trouern-Trend A."/>
            <person name="McMahon S.M."/>
            <person name="Schaberg P.G."/>
            <person name="Yang J."/>
            <person name="Wegrzyn J.L."/>
            <person name="Swenson N.G."/>
        </authorList>
    </citation>
    <scope>NUCLEOTIDE SEQUENCE</scope>
    <source>
        <strain evidence="2">91603</strain>
    </source>
</reference>
<proteinExistence type="predicted"/>
<accession>A0AAD5NI49</accession>
<keyword evidence="3" id="KW-1185">Reference proteome</keyword>
<organism evidence="2 3">
    <name type="scientific">Acer negundo</name>
    <name type="common">Box elder</name>
    <dbReference type="NCBI Taxonomy" id="4023"/>
    <lineage>
        <taxon>Eukaryota</taxon>
        <taxon>Viridiplantae</taxon>
        <taxon>Streptophyta</taxon>
        <taxon>Embryophyta</taxon>
        <taxon>Tracheophyta</taxon>
        <taxon>Spermatophyta</taxon>
        <taxon>Magnoliopsida</taxon>
        <taxon>eudicotyledons</taxon>
        <taxon>Gunneridae</taxon>
        <taxon>Pentapetalae</taxon>
        <taxon>rosids</taxon>
        <taxon>malvids</taxon>
        <taxon>Sapindales</taxon>
        <taxon>Sapindaceae</taxon>
        <taxon>Hippocastanoideae</taxon>
        <taxon>Acereae</taxon>
        <taxon>Acer</taxon>
    </lineage>
</organism>
<gene>
    <name evidence="2" type="ORF">LWI28_025628</name>
</gene>
<evidence type="ECO:0000313" key="3">
    <source>
        <dbReference type="Proteomes" id="UP001064489"/>
    </source>
</evidence>
<evidence type="ECO:0000256" key="1">
    <source>
        <dbReference type="SAM" id="MobiDB-lite"/>
    </source>
</evidence>
<evidence type="ECO:0000313" key="2">
    <source>
        <dbReference type="EMBL" id="KAI9157637.1"/>
    </source>
</evidence>
<protein>
    <submittedName>
        <fullName evidence="2">Uncharacterized protein</fullName>
    </submittedName>
</protein>
<dbReference type="EMBL" id="JAJSOW010000107">
    <property type="protein sequence ID" value="KAI9157637.1"/>
    <property type="molecule type" value="Genomic_DNA"/>
</dbReference>
<feature type="region of interest" description="Disordered" evidence="1">
    <location>
        <begin position="87"/>
        <end position="171"/>
    </location>
</feature>
<feature type="compositionally biased region" description="Polar residues" evidence="1">
    <location>
        <begin position="1"/>
        <end position="14"/>
    </location>
</feature>
<comment type="caution">
    <text evidence="2">The sequence shown here is derived from an EMBL/GenBank/DDBJ whole genome shotgun (WGS) entry which is preliminary data.</text>
</comment>
<feature type="compositionally biased region" description="Gly residues" evidence="1">
    <location>
        <begin position="92"/>
        <end position="103"/>
    </location>
</feature>
<dbReference type="AlphaFoldDB" id="A0AAD5NI49"/>
<name>A0AAD5NI49_ACENE</name>
<reference evidence="2" key="2">
    <citation type="submission" date="2023-02" db="EMBL/GenBank/DDBJ databases">
        <authorList>
            <person name="Swenson N.G."/>
            <person name="Wegrzyn J.L."/>
            <person name="Mcevoy S.L."/>
        </authorList>
    </citation>
    <scope>NUCLEOTIDE SEQUENCE</scope>
    <source>
        <strain evidence="2">91603</strain>
        <tissue evidence="2">Leaf</tissue>
    </source>
</reference>